<accession>A0AAE1AQU5</accession>
<evidence type="ECO:0000313" key="1">
    <source>
        <dbReference type="EMBL" id="KAK3792169.1"/>
    </source>
</evidence>
<evidence type="ECO:0000313" key="2">
    <source>
        <dbReference type="Proteomes" id="UP001283361"/>
    </source>
</evidence>
<proteinExistence type="predicted"/>
<sequence>MYSSARPDTCDFRASVRSSGVGEAGGVFHHEFLLAAKRNVLNRSVILKLIKIQWIIPNRQTLQMIKSNKHSWGCEGQLSLVYHAWS</sequence>
<reference evidence="1" key="1">
    <citation type="journal article" date="2023" name="G3 (Bethesda)">
        <title>A reference genome for the long-term kleptoplast-retaining sea slug Elysia crispata morphotype clarki.</title>
        <authorList>
            <person name="Eastman K.E."/>
            <person name="Pendleton A.L."/>
            <person name="Shaikh M.A."/>
            <person name="Suttiyut T."/>
            <person name="Ogas R."/>
            <person name="Tomko P."/>
            <person name="Gavelis G."/>
            <person name="Widhalm J.R."/>
            <person name="Wisecaver J.H."/>
        </authorList>
    </citation>
    <scope>NUCLEOTIDE SEQUENCE</scope>
    <source>
        <strain evidence="1">ECLA1</strain>
    </source>
</reference>
<dbReference type="EMBL" id="JAWDGP010001389">
    <property type="protein sequence ID" value="KAK3792169.1"/>
    <property type="molecule type" value="Genomic_DNA"/>
</dbReference>
<dbReference type="AlphaFoldDB" id="A0AAE1AQU5"/>
<comment type="caution">
    <text evidence="1">The sequence shown here is derived from an EMBL/GenBank/DDBJ whole genome shotgun (WGS) entry which is preliminary data.</text>
</comment>
<keyword evidence="2" id="KW-1185">Reference proteome</keyword>
<name>A0AAE1AQU5_9GAST</name>
<dbReference type="Proteomes" id="UP001283361">
    <property type="component" value="Unassembled WGS sequence"/>
</dbReference>
<protein>
    <submittedName>
        <fullName evidence="1">Uncharacterized protein</fullName>
    </submittedName>
</protein>
<organism evidence="1 2">
    <name type="scientific">Elysia crispata</name>
    <name type="common">lettuce slug</name>
    <dbReference type="NCBI Taxonomy" id="231223"/>
    <lineage>
        <taxon>Eukaryota</taxon>
        <taxon>Metazoa</taxon>
        <taxon>Spiralia</taxon>
        <taxon>Lophotrochozoa</taxon>
        <taxon>Mollusca</taxon>
        <taxon>Gastropoda</taxon>
        <taxon>Heterobranchia</taxon>
        <taxon>Euthyneura</taxon>
        <taxon>Panpulmonata</taxon>
        <taxon>Sacoglossa</taxon>
        <taxon>Placobranchoidea</taxon>
        <taxon>Plakobranchidae</taxon>
        <taxon>Elysia</taxon>
    </lineage>
</organism>
<gene>
    <name evidence="1" type="ORF">RRG08_055431</name>
</gene>